<dbReference type="HOGENOM" id="CLU_729329_0_0_5"/>
<evidence type="ECO:0000313" key="2">
    <source>
        <dbReference type="EMBL" id="CAE29387.1"/>
    </source>
</evidence>
<evidence type="ECO:0000313" key="3">
    <source>
        <dbReference type="EMBL" id="WCL94129.1"/>
    </source>
</evidence>
<reference evidence="3" key="1">
    <citation type="submission" date="2003-07" db="EMBL/GenBank/DDBJ databases">
        <authorList>
            <consortium name="Rhodopseudomonas genome consortium"/>
            <person name="Larimer F."/>
            <person name="Harwood C."/>
        </authorList>
    </citation>
    <scope>NUCLEOTIDE SEQUENCE</scope>
    <source>
        <strain evidence="3">CGA009</strain>
    </source>
</reference>
<feature type="compositionally biased region" description="Basic and acidic residues" evidence="1">
    <location>
        <begin position="1"/>
        <end position="13"/>
    </location>
</feature>
<accession>Q6N2V2</accession>
<dbReference type="AlphaFoldDB" id="Q6N2V2"/>
<evidence type="ECO:0000256" key="1">
    <source>
        <dbReference type="SAM" id="MobiDB-lite"/>
    </source>
</evidence>
<gene>
    <name evidence="2" type="ordered locus">RPA3946</name>
    <name evidence="3" type="ORF">TX73_020445</name>
</gene>
<dbReference type="GeneID" id="66895061"/>
<dbReference type="RefSeq" id="WP_011159482.1">
    <property type="nucleotide sequence ID" value="NZ_CP116810.1"/>
</dbReference>
<dbReference type="EMBL" id="BX572605">
    <property type="protein sequence ID" value="CAE29387.1"/>
    <property type="molecule type" value="Genomic_DNA"/>
</dbReference>
<organism evidence="2">
    <name type="scientific">Rhodopseudomonas palustris (strain ATCC BAA-98 / CGA009)</name>
    <dbReference type="NCBI Taxonomy" id="258594"/>
    <lineage>
        <taxon>Bacteria</taxon>
        <taxon>Pseudomonadati</taxon>
        <taxon>Pseudomonadota</taxon>
        <taxon>Alphaproteobacteria</taxon>
        <taxon>Hyphomicrobiales</taxon>
        <taxon>Nitrobacteraceae</taxon>
        <taxon>Rhodopseudomonas</taxon>
    </lineage>
</organism>
<dbReference type="Pfam" id="PF10987">
    <property type="entry name" value="DUF2806"/>
    <property type="match status" value="1"/>
</dbReference>
<sequence>MSDGGDRVSKDAKVPSLPGQPTEEAIASVGSEAGRSLIRGLARLGNASVSEWVKKREAKAEAARLAIEIEGRIKSQQALATARREQEIGDLEHSCALDRRARRLRIELEREQLNLEAIEGRALAFTEADPQNDNAREVDEDWLFKFTDLAQKVSNKDIQTLWARALSSAAIEERQQLSAAALQTLGLFDREIADSFRKFVAIARKLKPVPLFPNSSSDPLKIDIRTLIDIGVIRSDTYGSPFQLRDVSIERVEGSASGLYVAGLGLTHRGNQIARAVFSDEELLVDEDCERAYIIQLFRDALEFNSYSDAMVSFADSNPNLTIRLISKKAAIDPPTEADRNVPNSALIDLRPCDGMFLEMLTLAARDFDLQPVSSLDQL</sequence>
<evidence type="ECO:0000313" key="4">
    <source>
        <dbReference type="Proteomes" id="UP000001426"/>
    </source>
</evidence>
<proteinExistence type="predicted"/>
<reference evidence="2 4" key="2">
    <citation type="journal article" date="2004" name="Nat. Biotechnol.">
        <title>Complete genome sequence of the metabolically versatile photosynthetic bacterium Rhodopseudomonas palustris.</title>
        <authorList>
            <person name="Larimer F.W."/>
            <person name="Chain P."/>
            <person name="Hauser L."/>
            <person name="Lamerdin J."/>
            <person name="Malfatti S."/>
            <person name="Do L."/>
            <person name="Land M.L."/>
            <person name="Pelletier D.A."/>
            <person name="Beatty J.T."/>
            <person name="Lang A.S."/>
            <person name="Tabita F.R."/>
            <person name="Gibson J.L."/>
            <person name="Hanson T.E."/>
            <person name="Bobst C."/>
            <person name="Torres J.L."/>
            <person name="Peres C."/>
            <person name="Harrison F.H."/>
            <person name="Gibson J."/>
            <person name="Harwood C.S."/>
        </authorList>
    </citation>
    <scope>NUCLEOTIDE SEQUENCE [LARGE SCALE GENOMIC DNA]</scope>
    <source>
        <strain evidence="4">ATCC BAA-98 / CGA009</strain>
        <strain evidence="2">CGA009</strain>
    </source>
</reference>
<keyword evidence="4" id="KW-1185">Reference proteome</keyword>
<reference evidence="3" key="3">
    <citation type="submission" date="2022-12" db="EMBL/GenBank/DDBJ databases">
        <title>Complete genome sequence of Rhodopseudomonas palustris CGA0092 and corrections to the R. palustris CGA009 genome sequence.</title>
        <authorList>
            <person name="Mazny B.R."/>
            <person name="Sheff O.F."/>
            <person name="LaSarre B."/>
            <person name="McKinlay A."/>
            <person name="McKinlay J.B."/>
        </authorList>
    </citation>
    <scope>NUCLEOTIDE SEQUENCE</scope>
    <source>
        <strain evidence="3">CGA009</strain>
    </source>
</reference>
<dbReference type="KEGG" id="rpa:TX73_020445"/>
<feature type="region of interest" description="Disordered" evidence="1">
    <location>
        <begin position="1"/>
        <end position="28"/>
    </location>
</feature>
<protein>
    <submittedName>
        <fullName evidence="3">DUF2806 domain-containing protein</fullName>
    </submittedName>
</protein>
<dbReference type="Proteomes" id="UP000001426">
    <property type="component" value="Chromosome"/>
</dbReference>
<name>Q6N2V2_RHOPA</name>
<dbReference type="InterPro" id="IPR021254">
    <property type="entry name" value="DUF2806"/>
</dbReference>
<dbReference type="EMBL" id="CP116810">
    <property type="protein sequence ID" value="WCL94129.1"/>
    <property type="molecule type" value="Genomic_DNA"/>
</dbReference>